<organism evidence="2 3">
    <name type="scientific">Neonectria ditissima</name>
    <dbReference type="NCBI Taxonomy" id="78410"/>
    <lineage>
        <taxon>Eukaryota</taxon>
        <taxon>Fungi</taxon>
        <taxon>Dikarya</taxon>
        <taxon>Ascomycota</taxon>
        <taxon>Pezizomycotina</taxon>
        <taxon>Sordariomycetes</taxon>
        <taxon>Hypocreomycetidae</taxon>
        <taxon>Hypocreales</taxon>
        <taxon>Nectriaceae</taxon>
        <taxon>Neonectria</taxon>
    </lineage>
</organism>
<sequence length="156" mass="16918">MTLAVRGERDDVVEVQLFLGSRHPGSIPTFHHAACRYLCHILAQSKDLTNRLTGIGGQRYTTVTAVNVTNPRPCMSILHPPDSARRPSPRAEDSKMARDGGMRQPATLTNKNTALVIIINWAMTGPTSHRPPNTSDAHFRPVRNGCLSPSAGDGDA</sequence>
<dbReference type="AlphaFoldDB" id="A0A0P7B109"/>
<gene>
    <name evidence="2" type="ORF">AK830_g11587</name>
</gene>
<reference evidence="2 3" key="1">
    <citation type="submission" date="2015-09" db="EMBL/GenBank/DDBJ databases">
        <title>Draft genome of a European isolate of the apple canker pathogen Neonectria ditissima.</title>
        <authorList>
            <person name="Gomez-Cortecero A."/>
            <person name="Harrison R.J."/>
            <person name="Armitage A.D."/>
        </authorList>
    </citation>
    <scope>NUCLEOTIDE SEQUENCE [LARGE SCALE GENOMIC DNA]</scope>
    <source>
        <strain evidence="2 3">R09/05</strain>
    </source>
</reference>
<evidence type="ECO:0000313" key="3">
    <source>
        <dbReference type="Proteomes" id="UP000050424"/>
    </source>
</evidence>
<feature type="compositionally biased region" description="Basic and acidic residues" evidence="1">
    <location>
        <begin position="82"/>
        <end position="101"/>
    </location>
</feature>
<protein>
    <submittedName>
        <fullName evidence="2">Uncharacterized protein</fullName>
    </submittedName>
</protein>
<proteinExistence type="predicted"/>
<accession>A0A0P7B109</accession>
<keyword evidence="3" id="KW-1185">Reference proteome</keyword>
<evidence type="ECO:0000313" key="2">
    <source>
        <dbReference type="EMBL" id="KPM34989.1"/>
    </source>
</evidence>
<name>A0A0P7B109_9HYPO</name>
<dbReference type="Proteomes" id="UP000050424">
    <property type="component" value="Unassembled WGS sequence"/>
</dbReference>
<dbReference type="EMBL" id="LKCW01000283">
    <property type="protein sequence ID" value="KPM34989.1"/>
    <property type="molecule type" value="Genomic_DNA"/>
</dbReference>
<feature type="compositionally biased region" description="Polar residues" evidence="1">
    <location>
        <begin position="127"/>
        <end position="136"/>
    </location>
</feature>
<feature type="region of interest" description="Disordered" evidence="1">
    <location>
        <begin position="127"/>
        <end position="156"/>
    </location>
</feature>
<feature type="region of interest" description="Disordered" evidence="1">
    <location>
        <begin position="72"/>
        <end position="107"/>
    </location>
</feature>
<comment type="caution">
    <text evidence="2">The sequence shown here is derived from an EMBL/GenBank/DDBJ whole genome shotgun (WGS) entry which is preliminary data.</text>
</comment>
<evidence type="ECO:0000256" key="1">
    <source>
        <dbReference type="SAM" id="MobiDB-lite"/>
    </source>
</evidence>